<name>A0A1X0VD96_LEUPS</name>
<keyword evidence="6 9" id="KW-1133">Transmembrane helix</keyword>
<evidence type="ECO:0000313" key="12">
    <source>
        <dbReference type="Proteomes" id="UP000192288"/>
    </source>
</evidence>
<feature type="transmembrane region" description="Helical" evidence="9">
    <location>
        <begin position="210"/>
        <end position="235"/>
    </location>
</feature>
<feature type="transmembrane region" description="Helical" evidence="9">
    <location>
        <begin position="291"/>
        <end position="310"/>
    </location>
</feature>
<dbReference type="Pfam" id="PF13303">
    <property type="entry name" value="PTS_EIIC_2"/>
    <property type="match status" value="1"/>
</dbReference>
<feature type="transmembrane region" description="Helical" evidence="9">
    <location>
        <begin position="41"/>
        <end position="65"/>
    </location>
</feature>
<reference evidence="11 12" key="1">
    <citation type="journal article" date="2017" name="Front. Microbiol.">
        <title>Genomic Characterization of Dairy Associated Leuconostoc Species and Diversity of Leuconostocs in Undefined Mixed Mesophilic Starter Cultures.</title>
        <authorList>
            <person name="Frantzen C.A."/>
            <person name="Kot W."/>
            <person name="Pedersen T.B."/>
            <person name="Ardo Y.M."/>
            <person name="Broadbent J.R."/>
            <person name="Neve H."/>
            <person name="Hansen L.H."/>
            <person name="Dal Bello F."/>
            <person name="Ostlie H.M."/>
            <person name="Kleppen H.P."/>
            <person name="Vogensen F.K."/>
            <person name="Holo H."/>
        </authorList>
    </citation>
    <scope>NUCLEOTIDE SEQUENCE [LARGE SCALE GENOMIC DNA]</scope>
    <source>
        <strain evidence="11 12">LMGCF08</strain>
    </source>
</reference>
<organism evidence="11 12">
    <name type="scientific">Leuconostoc pseudomesenteroides</name>
    <dbReference type="NCBI Taxonomy" id="33968"/>
    <lineage>
        <taxon>Bacteria</taxon>
        <taxon>Bacillati</taxon>
        <taxon>Bacillota</taxon>
        <taxon>Bacilli</taxon>
        <taxon>Lactobacillales</taxon>
        <taxon>Lactobacillaceae</taxon>
        <taxon>Leuconostoc</taxon>
    </lineage>
</organism>
<dbReference type="STRING" id="33968.BMS77_06205"/>
<dbReference type="RefSeq" id="WP_080519307.1">
    <property type="nucleotide sequence ID" value="NZ_MPLS01000017.1"/>
</dbReference>
<evidence type="ECO:0000256" key="1">
    <source>
        <dbReference type="ARBA" id="ARBA00004651"/>
    </source>
</evidence>
<gene>
    <name evidence="11" type="ORF">BMR96_05815</name>
</gene>
<dbReference type="EMBL" id="MPLS01000017">
    <property type="protein sequence ID" value="ORI97683.1"/>
    <property type="molecule type" value="Genomic_DNA"/>
</dbReference>
<accession>A0A1X0VD96</accession>
<evidence type="ECO:0000256" key="3">
    <source>
        <dbReference type="ARBA" id="ARBA00022475"/>
    </source>
</evidence>
<dbReference type="GO" id="GO:0005886">
    <property type="term" value="C:plasma membrane"/>
    <property type="evidence" value="ECO:0007669"/>
    <property type="project" value="UniProtKB-SubCell"/>
</dbReference>
<dbReference type="GO" id="GO:0008982">
    <property type="term" value="F:protein-N(PI)-phosphohistidine-sugar phosphotransferase activity"/>
    <property type="evidence" value="ECO:0007669"/>
    <property type="project" value="InterPro"/>
</dbReference>
<protein>
    <recommendedName>
        <fullName evidence="10">Phosphotransferase system EIIC domain-containing protein</fullName>
    </recommendedName>
</protein>
<feature type="transmembrane region" description="Helical" evidence="9">
    <location>
        <begin position="242"/>
        <end position="261"/>
    </location>
</feature>
<feature type="compositionally biased region" description="Polar residues" evidence="8">
    <location>
        <begin position="1"/>
        <end position="14"/>
    </location>
</feature>
<keyword evidence="2" id="KW-0813">Transport</keyword>
<dbReference type="GO" id="GO:0009401">
    <property type="term" value="P:phosphoenolpyruvate-dependent sugar phosphotransferase system"/>
    <property type="evidence" value="ECO:0007669"/>
    <property type="project" value="InterPro"/>
</dbReference>
<feature type="region of interest" description="Disordered" evidence="8">
    <location>
        <begin position="1"/>
        <end position="29"/>
    </location>
</feature>
<comment type="caution">
    <text evidence="11">The sequence shown here is derived from an EMBL/GenBank/DDBJ whole genome shotgun (WGS) entry which is preliminary data.</text>
</comment>
<evidence type="ECO:0000256" key="7">
    <source>
        <dbReference type="ARBA" id="ARBA00023136"/>
    </source>
</evidence>
<keyword evidence="4" id="KW-0762">Sugar transport</keyword>
<feature type="transmembrane region" description="Helical" evidence="9">
    <location>
        <begin position="168"/>
        <end position="190"/>
    </location>
</feature>
<feature type="domain" description="Phosphotransferase system EIIC" evidence="10">
    <location>
        <begin position="36"/>
        <end position="375"/>
    </location>
</feature>
<dbReference type="Proteomes" id="UP000192288">
    <property type="component" value="Unassembled WGS sequence"/>
</dbReference>
<feature type="transmembrane region" description="Helical" evidence="9">
    <location>
        <begin position="77"/>
        <end position="104"/>
    </location>
</feature>
<sequence>MDATLSKTQSSNATDKTEKLSERKATPRTTREVVYDVSQGISHAILAVLGMGLLMASLGNAFHFTPLVQAGLMGQKMLAPALGVGIAIAMRSNLLTTGAALIAATVGSNAVYFTSAVAPATHTATGWAADQAAGSLVMTSGQPISAVLAALMAVLVGNWLTGKTPLDMMLVPFGAVLAGTFFGLATASVTTPFLNWVSESLASTMKINPFLGAFVVSVVWFLFLMTPASSAALAIAVMLDPLSGGAALIGTTAGFVVYTAMGWKQNDLGANFAQTIVTPKVQFPNLLKSPLLMFGPALIAGVSAMVAVGVFGLKVPFAIAGLGLNGFIAPIALASSDPRGLLLVAVFGIVVPVVASLAFYYFLRKTGHTKQNDLHLEVV</sequence>
<feature type="compositionally biased region" description="Basic and acidic residues" evidence="8">
    <location>
        <begin position="15"/>
        <end position="29"/>
    </location>
</feature>
<evidence type="ECO:0000256" key="6">
    <source>
        <dbReference type="ARBA" id="ARBA00022989"/>
    </source>
</evidence>
<proteinExistence type="predicted"/>
<dbReference type="InterPro" id="IPR003352">
    <property type="entry name" value="PTS_EIIC"/>
</dbReference>
<feature type="transmembrane region" description="Helical" evidence="9">
    <location>
        <begin position="144"/>
        <end position="161"/>
    </location>
</feature>
<feature type="transmembrane region" description="Helical" evidence="9">
    <location>
        <begin position="341"/>
        <end position="363"/>
    </location>
</feature>
<evidence type="ECO:0000256" key="5">
    <source>
        <dbReference type="ARBA" id="ARBA00022692"/>
    </source>
</evidence>
<comment type="subcellular location">
    <subcellularLocation>
        <location evidence="1">Cell membrane</location>
        <topology evidence="1">Multi-pass membrane protein</topology>
    </subcellularLocation>
</comment>
<evidence type="ECO:0000256" key="8">
    <source>
        <dbReference type="SAM" id="MobiDB-lite"/>
    </source>
</evidence>
<keyword evidence="5 9" id="KW-0812">Transmembrane</keyword>
<feature type="transmembrane region" description="Helical" evidence="9">
    <location>
        <begin position="317"/>
        <end position="335"/>
    </location>
</feature>
<dbReference type="AlphaFoldDB" id="A0A1X0VD96"/>
<dbReference type="eggNOG" id="COG3641">
    <property type="taxonomic scope" value="Bacteria"/>
</dbReference>
<evidence type="ECO:0000256" key="4">
    <source>
        <dbReference type="ARBA" id="ARBA00022597"/>
    </source>
</evidence>
<evidence type="ECO:0000256" key="9">
    <source>
        <dbReference type="SAM" id="Phobius"/>
    </source>
</evidence>
<evidence type="ECO:0000259" key="10">
    <source>
        <dbReference type="Pfam" id="PF13303"/>
    </source>
</evidence>
<keyword evidence="3" id="KW-1003">Cell membrane</keyword>
<evidence type="ECO:0000256" key="2">
    <source>
        <dbReference type="ARBA" id="ARBA00022448"/>
    </source>
</evidence>
<evidence type="ECO:0000313" key="11">
    <source>
        <dbReference type="EMBL" id="ORI97683.1"/>
    </source>
</evidence>
<keyword evidence="7 9" id="KW-0472">Membrane</keyword>